<comment type="caution">
    <text evidence="3">The sequence shown here is derived from an EMBL/GenBank/DDBJ whole genome shotgun (WGS) entry which is preliminary data.</text>
</comment>
<keyword evidence="1" id="KW-0732">Signal</keyword>
<proteinExistence type="predicted"/>
<dbReference type="PROSITE" id="PS51257">
    <property type="entry name" value="PROKAR_LIPOPROTEIN"/>
    <property type="match status" value="1"/>
</dbReference>
<feature type="domain" description="Lipocalin-like" evidence="2">
    <location>
        <begin position="28"/>
        <end position="109"/>
    </location>
</feature>
<feature type="chain" id="PRO_5045929314" evidence="1">
    <location>
        <begin position="20"/>
        <end position="150"/>
    </location>
</feature>
<accession>A0ABW3NNK6</accession>
<gene>
    <name evidence="3" type="ORF">ACFQ3Q_02980</name>
</gene>
<protein>
    <submittedName>
        <fullName evidence="3">Lipocalin family protein</fullName>
    </submittedName>
</protein>
<sequence>MKKLLFLLALILMACSPEAENETPDDPIIGSWHYKKLLEYPAEGEVMETRGSDCFQKSTLTFSPNGDMSSVHYHFNAQGQCEINERATTTDLSWERISEGKYRISGENGSTVRDLVDFPNSKTMRMFSYSPYTKDGKEIERKADVYFRLE</sequence>
<dbReference type="InterPro" id="IPR024311">
    <property type="entry name" value="Lipocalin-like"/>
</dbReference>
<dbReference type="RefSeq" id="WP_380742762.1">
    <property type="nucleotide sequence ID" value="NZ_JBHTLI010000001.1"/>
</dbReference>
<evidence type="ECO:0000313" key="4">
    <source>
        <dbReference type="Proteomes" id="UP001597131"/>
    </source>
</evidence>
<dbReference type="Proteomes" id="UP001597131">
    <property type="component" value="Unassembled WGS sequence"/>
</dbReference>
<dbReference type="EMBL" id="JBHTLI010000001">
    <property type="protein sequence ID" value="MFD1094702.1"/>
    <property type="molecule type" value="Genomic_DNA"/>
</dbReference>
<name>A0ABW3NNK6_9FLAO</name>
<evidence type="ECO:0000313" key="3">
    <source>
        <dbReference type="EMBL" id="MFD1094702.1"/>
    </source>
</evidence>
<feature type="signal peptide" evidence="1">
    <location>
        <begin position="1"/>
        <end position="19"/>
    </location>
</feature>
<evidence type="ECO:0000259" key="2">
    <source>
        <dbReference type="Pfam" id="PF13648"/>
    </source>
</evidence>
<reference evidence="4" key="1">
    <citation type="journal article" date="2019" name="Int. J. Syst. Evol. Microbiol.">
        <title>The Global Catalogue of Microorganisms (GCM) 10K type strain sequencing project: providing services to taxonomists for standard genome sequencing and annotation.</title>
        <authorList>
            <consortium name="The Broad Institute Genomics Platform"/>
            <consortium name="The Broad Institute Genome Sequencing Center for Infectious Disease"/>
            <person name="Wu L."/>
            <person name="Ma J."/>
        </authorList>
    </citation>
    <scope>NUCLEOTIDE SEQUENCE [LARGE SCALE GENOMIC DNA]</scope>
    <source>
        <strain evidence="4">CCUG 64793</strain>
    </source>
</reference>
<dbReference type="Pfam" id="PF13648">
    <property type="entry name" value="Lipocalin_4"/>
    <property type="match status" value="1"/>
</dbReference>
<evidence type="ECO:0000256" key="1">
    <source>
        <dbReference type="SAM" id="SignalP"/>
    </source>
</evidence>
<organism evidence="3 4">
    <name type="scientific">Salegentibacter chungangensis</name>
    <dbReference type="NCBI Taxonomy" id="1335724"/>
    <lineage>
        <taxon>Bacteria</taxon>
        <taxon>Pseudomonadati</taxon>
        <taxon>Bacteroidota</taxon>
        <taxon>Flavobacteriia</taxon>
        <taxon>Flavobacteriales</taxon>
        <taxon>Flavobacteriaceae</taxon>
        <taxon>Salegentibacter</taxon>
    </lineage>
</organism>
<keyword evidence="4" id="KW-1185">Reference proteome</keyword>